<dbReference type="Proteomes" id="UP000728032">
    <property type="component" value="Unassembled WGS sequence"/>
</dbReference>
<proteinExistence type="predicted"/>
<name>A0A7R9MTL9_9ACAR</name>
<dbReference type="EMBL" id="CAJPVJ010053167">
    <property type="protein sequence ID" value="CAG2183340.1"/>
    <property type="molecule type" value="Genomic_DNA"/>
</dbReference>
<evidence type="ECO:0000313" key="2">
    <source>
        <dbReference type="Proteomes" id="UP000728032"/>
    </source>
</evidence>
<keyword evidence="2" id="KW-1185">Reference proteome</keyword>
<accession>A0A7R9MTL9</accession>
<protein>
    <recommendedName>
        <fullName evidence="3">Short-chain dehydrogenase</fullName>
    </recommendedName>
</protein>
<sequence>MSVNPKQFDGRVVLVTGSSSGIGAATAIKFATLGAKVVVTGRNAHKILEVLADLTVKQDIQRLVDKTVSTFGRLDVLVNNAGIVGLTDIEESGVDVKVKDILETNVHSVVLLCHLA</sequence>
<dbReference type="CDD" id="cd05233">
    <property type="entry name" value="SDR_c"/>
    <property type="match status" value="1"/>
</dbReference>
<dbReference type="Pfam" id="PF00106">
    <property type="entry name" value="adh_short"/>
    <property type="match status" value="1"/>
</dbReference>
<dbReference type="AlphaFoldDB" id="A0A7R9MTL9"/>
<dbReference type="PANTHER" id="PTHR43975">
    <property type="entry name" value="ZGC:101858"/>
    <property type="match status" value="1"/>
</dbReference>
<dbReference type="OrthoDB" id="7407672at2759"/>
<dbReference type="InterPro" id="IPR036291">
    <property type="entry name" value="NAD(P)-bd_dom_sf"/>
</dbReference>
<feature type="non-terminal residue" evidence="1">
    <location>
        <position position="1"/>
    </location>
</feature>
<evidence type="ECO:0000313" key="1">
    <source>
        <dbReference type="EMBL" id="CAD7666259.1"/>
    </source>
</evidence>
<organism evidence="1">
    <name type="scientific">Oppiella nova</name>
    <dbReference type="NCBI Taxonomy" id="334625"/>
    <lineage>
        <taxon>Eukaryota</taxon>
        <taxon>Metazoa</taxon>
        <taxon>Ecdysozoa</taxon>
        <taxon>Arthropoda</taxon>
        <taxon>Chelicerata</taxon>
        <taxon>Arachnida</taxon>
        <taxon>Acari</taxon>
        <taxon>Acariformes</taxon>
        <taxon>Sarcoptiformes</taxon>
        <taxon>Oribatida</taxon>
        <taxon>Brachypylina</taxon>
        <taxon>Oppioidea</taxon>
        <taxon>Oppiidae</taxon>
        <taxon>Oppiella</taxon>
    </lineage>
</organism>
<dbReference type="EMBL" id="OC967992">
    <property type="protein sequence ID" value="CAD7666259.1"/>
    <property type="molecule type" value="Genomic_DNA"/>
</dbReference>
<dbReference type="Gene3D" id="3.40.50.720">
    <property type="entry name" value="NAD(P)-binding Rossmann-like Domain"/>
    <property type="match status" value="1"/>
</dbReference>
<dbReference type="InterPro" id="IPR002347">
    <property type="entry name" value="SDR_fam"/>
</dbReference>
<evidence type="ECO:0008006" key="3">
    <source>
        <dbReference type="Google" id="ProtNLM"/>
    </source>
</evidence>
<dbReference type="PRINTS" id="PR00081">
    <property type="entry name" value="GDHRDH"/>
</dbReference>
<reference evidence="1" key="1">
    <citation type="submission" date="2020-11" db="EMBL/GenBank/DDBJ databases">
        <authorList>
            <person name="Tran Van P."/>
        </authorList>
    </citation>
    <scope>NUCLEOTIDE SEQUENCE</scope>
</reference>
<gene>
    <name evidence="1" type="ORF">ONB1V03_LOCUS22761</name>
</gene>
<dbReference type="PANTHER" id="PTHR43975:SF2">
    <property type="entry name" value="EG:BACR7A4.14 PROTEIN-RELATED"/>
    <property type="match status" value="1"/>
</dbReference>
<dbReference type="SUPFAM" id="SSF51735">
    <property type="entry name" value="NAD(P)-binding Rossmann-fold domains"/>
    <property type="match status" value="1"/>
</dbReference>